<dbReference type="Pfam" id="PF01569">
    <property type="entry name" value="PAP2"/>
    <property type="match status" value="1"/>
</dbReference>
<evidence type="ECO:0000313" key="8">
    <source>
        <dbReference type="EMBL" id="KYQ96797.1"/>
    </source>
</evidence>
<dbReference type="SMART" id="SM00014">
    <property type="entry name" value="acidPPc"/>
    <property type="match status" value="1"/>
</dbReference>
<evidence type="ECO:0000313" key="9">
    <source>
        <dbReference type="Proteomes" id="UP000076078"/>
    </source>
</evidence>
<dbReference type="InParanoid" id="A0A151ZS44"/>
<comment type="caution">
    <text evidence="8">The sequence shown here is derived from an EMBL/GenBank/DDBJ whole genome shotgun (WGS) entry which is preliminary data.</text>
</comment>
<feature type="transmembrane region" description="Helical" evidence="6">
    <location>
        <begin position="178"/>
        <end position="198"/>
    </location>
</feature>
<dbReference type="STRING" id="361077.A0A151ZS44"/>
<dbReference type="InterPro" id="IPR043216">
    <property type="entry name" value="PAP-like"/>
</dbReference>
<dbReference type="FunCoup" id="A0A151ZS44">
    <property type="interactions" value="4"/>
</dbReference>
<keyword evidence="9" id="KW-1185">Reference proteome</keyword>
<dbReference type="GO" id="GO:0046839">
    <property type="term" value="P:phospholipid dephosphorylation"/>
    <property type="evidence" value="ECO:0007669"/>
    <property type="project" value="TreeGrafter"/>
</dbReference>
<dbReference type="GO" id="GO:0008195">
    <property type="term" value="F:phosphatidate phosphatase activity"/>
    <property type="evidence" value="ECO:0007669"/>
    <property type="project" value="TreeGrafter"/>
</dbReference>
<dbReference type="GO" id="GO:0016020">
    <property type="term" value="C:membrane"/>
    <property type="evidence" value="ECO:0007669"/>
    <property type="project" value="UniProtKB-SubCell"/>
</dbReference>
<dbReference type="InterPro" id="IPR000326">
    <property type="entry name" value="PAP2/HPO"/>
</dbReference>
<evidence type="ECO:0000256" key="3">
    <source>
        <dbReference type="ARBA" id="ARBA00022692"/>
    </source>
</evidence>
<evidence type="ECO:0000256" key="6">
    <source>
        <dbReference type="SAM" id="Phobius"/>
    </source>
</evidence>
<dbReference type="Gene3D" id="1.20.144.10">
    <property type="entry name" value="Phosphatidic acid phosphatase type 2/haloperoxidase"/>
    <property type="match status" value="1"/>
</dbReference>
<dbReference type="InterPro" id="IPR036938">
    <property type="entry name" value="PAP2/HPO_sf"/>
</dbReference>
<dbReference type="GO" id="GO:0006644">
    <property type="term" value="P:phospholipid metabolic process"/>
    <property type="evidence" value="ECO:0007669"/>
    <property type="project" value="InterPro"/>
</dbReference>
<dbReference type="PANTHER" id="PTHR10165">
    <property type="entry name" value="LIPID PHOSPHATE PHOSPHATASE"/>
    <property type="match status" value="1"/>
</dbReference>
<feature type="domain" description="Phosphatidic acid phosphatase type 2/haloperoxidase" evidence="7">
    <location>
        <begin position="99"/>
        <end position="225"/>
    </location>
</feature>
<reference evidence="8 9" key="1">
    <citation type="submission" date="2015-12" db="EMBL/GenBank/DDBJ databases">
        <title>Dictyostelia acquired genes for synthesis and detection of signals that induce cell-type specialization by lateral gene transfer from prokaryotes.</title>
        <authorList>
            <person name="Gloeckner G."/>
            <person name="Schaap P."/>
        </authorList>
    </citation>
    <scope>NUCLEOTIDE SEQUENCE [LARGE SCALE GENOMIC DNA]</scope>
    <source>
        <strain evidence="8 9">TK</strain>
    </source>
</reference>
<keyword evidence="4 6" id="KW-1133">Transmembrane helix</keyword>
<feature type="transmembrane region" description="Helical" evidence="6">
    <location>
        <begin position="20"/>
        <end position="40"/>
    </location>
</feature>
<sequence>MIHKLGYYKTTNWYTRKHLIDWLTCLGIFVTEQILTNFVINPYKRYEPDGSEFQLALYPLLDDIVPTWLLLTIGLLLPTCVFVSYYIYYRNSHDLHHALLGLFETFTFTMLFTDFLKITAGRYRPDYQSRLSTHNASIIRDGRLSFPSGHSSLSFSTMAFLSLYLCGKLKIFRKDGGAVWKVLVVLAPYAISSTIAISRTIDYHHDFSDILGGSFIGLAMGVFIYFMNFNSLFSKECSLPKNRIHPNYAKDILTSDGLLYPERDTYTSLSISSAY</sequence>
<dbReference type="OMA" id="PWWDLRS"/>
<dbReference type="EMBL" id="LODT01000021">
    <property type="protein sequence ID" value="KYQ96797.1"/>
    <property type="molecule type" value="Genomic_DNA"/>
</dbReference>
<dbReference type="AlphaFoldDB" id="A0A151ZS44"/>
<feature type="transmembrane region" description="Helical" evidence="6">
    <location>
        <begin position="100"/>
        <end position="120"/>
    </location>
</feature>
<accession>A0A151ZS44</accession>
<evidence type="ECO:0000256" key="4">
    <source>
        <dbReference type="ARBA" id="ARBA00022989"/>
    </source>
</evidence>
<feature type="transmembrane region" description="Helical" evidence="6">
    <location>
        <begin position="68"/>
        <end position="88"/>
    </location>
</feature>
<keyword evidence="3 6" id="KW-0812">Transmembrane</keyword>
<feature type="transmembrane region" description="Helical" evidence="6">
    <location>
        <begin position="210"/>
        <end position="233"/>
    </location>
</feature>
<feature type="transmembrane region" description="Helical" evidence="6">
    <location>
        <begin position="149"/>
        <end position="166"/>
    </location>
</feature>
<dbReference type="PANTHER" id="PTHR10165:SF35">
    <property type="entry name" value="RE23632P"/>
    <property type="match status" value="1"/>
</dbReference>
<keyword evidence="5 6" id="KW-0472">Membrane</keyword>
<organism evidence="8 9">
    <name type="scientific">Tieghemostelium lacteum</name>
    <name type="common">Slime mold</name>
    <name type="synonym">Dictyostelium lacteum</name>
    <dbReference type="NCBI Taxonomy" id="361077"/>
    <lineage>
        <taxon>Eukaryota</taxon>
        <taxon>Amoebozoa</taxon>
        <taxon>Evosea</taxon>
        <taxon>Eumycetozoa</taxon>
        <taxon>Dictyostelia</taxon>
        <taxon>Dictyosteliales</taxon>
        <taxon>Raperosteliaceae</taxon>
        <taxon>Tieghemostelium</taxon>
    </lineage>
</organism>
<dbReference type="CDD" id="cd03390">
    <property type="entry name" value="PAP2_containing_1_like"/>
    <property type="match status" value="1"/>
</dbReference>
<gene>
    <name evidence="8" type="ORF">DLAC_04098</name>
</gene>
<dbReference type="OrthoDB" id="10030083at2759"/>
<comment type="subcellular location">
    <subcellularLocation>
        <location evidence="1">Membrane</location>
        <topology evidence="1">Multi-pass membrane protein</topology>
    </subcellularLocation>
</comment>
<proteinExistence type="inferred from homology"/>
<evidence type="ECO:0000256" key="5">
    <source>
        <dbReference type="ARBA" id="ARBA00023136"/>
    </source>
</evidence>
<dbReference type="SUPFAM" id="SSF48317">
    <property type="entry name" value="Acid phosphatase/Vanadium-dependent haloperoxidase"/>
    <property type="match status" value="1"/>
</dbReference>
<protein>
    <submittedName>
        <fullName evidence="8">Phosphoesterase</fullName>
    </submittedName>
</protein>
<dbReference type="Proteomes" id="UP000076078">
    <property type="component" value="Unassembled WGS sequence"/>
</dbReference>
<evidence type="ECO:0000256" key="2">
    <source>
        <dbReference type="ARBA" id="ARBA00008816"/>
    </source>
</evidence>
<evidence type="ECO:0000259" key="7">
    <source>
        <dbReference type="SMART" id="SM00014"/>
    </source>
</evidence>
<evidence type="ECO:0000256" key="1">
    <source>
        <dbReference type="ARBA" id="ARBA00004141"/>
    </source>
</evidence>
<name>A0A151ZS44_TIELA</name>
<comment type="similarity">
    <text evidence="2">Belongs to the PA-phosphatase related phosphoesterase family.</text>
</comment>